<dbReference type="GO" id="GO:0044613">
    <property type="term" value="C:nuclear pore central transport channel"/>
    <property type="evidence" value="ECO:0007669"/>
    <property type="project" value="TreeGrafter"/>
</dbReference>
<evidence type="ECO:0000256" key="9">
    <source>
        <dbReference type="PIRNR" id="PIRNR038119"/>
    </source>
</evidence>
<dbReference type="EMBL" id="JAIWYP010000001">
    <property type="protein sequence ID" value="KAH3894218.1"/>
    <property type="molecule type" value="Genomic_DNA"/>
</dbReference>
<comment type="caution">
    <text evidence="12">The sequence shown here is derived from an EMBL/GenBank/DDBJ whole genome shotgun (WGS) entry which is preliminary data.</text>
</comment>
<keyword evidence="13" id="KW-1185">Reference proteome</keyword>
<reference evidence="12" key="2">
    <citation type="submission" date="2020-11" db="EMBL/GenBank/DDBJ databases">
        <authorList>
            <person name="McCartney M.A."/>
            <person name="Auch B."/>
            <person name="Kono T."/>
            <person name="Mallez S."/>
            <person name="Becker A."/>
            <person name="Gohl D.M."/>
            <person name="Silverstein K.A.T."/>
            <person name="Koren S."/>
            <person name="Bechman K.B."/>
            <person name="Herman A."/>
            <person name="Abrahante J.E."/>
            <person name="Garbe J."/>
        </authorList>
    </citation>
    <scope>NUCLEOTIDE SEQUENCE</scope>
    <source>
        <strain evidence="12">Duluth1</strain>
        <tissue evidence="12">Whole animal</tissue>
    </source>
</reference>
<dbReference type="Proteomes" id="UP000828390">
    <property type="component" value="Unassembled WGS sequence"/>
</dbReference>
<comment type="subcellular location">
    <subcellularLocation>
        <location evidence="1 9">Nucleus</location>
        <location evidence="1 9">Nuclear pore complex</location>
    </subcellularLocation>
</comment>
<evidence type="ECO:0000256" key="2">
    <source>
        <dbReference type="ARBA" id="ARBA00009454"/>
    </source>
</evidence>
<feature type="compositionally biased region" description="Low complexity" evidence="10">
    <location>
        <begin position="113"/>
        <end position="129"/>
    </location>
</feature>
<dbReference type="InterPro" id="IPR012677">
    <property type="entry name" value="Nucleotide-bd_a/b_plait_sf"/>
</dbReference>
<dbReference type="Gene3D" id="3.30.70.330">
    <property type="match status" value="1"/>
</dbReference>
<dbReference type="PANTHER" id="PTHR21527">
    <property type="entry name" value="NUCLEOPORIN NUP35"/>
    <property type="match status" value="1"/>
</dbReference>
<organism evidence="12 13">
    <name type="scientific">Dreissena polymorpha</name>
    <name type="common">Zebra mussel</name>
    <name type="synonym">Mytilus polymorpha</name>
    <dbReference type="NCBI Taxonomy" id="45954"/>
    <lineage>
        <taxon>Eukaryota</taxon>
        <taxon>Metazoa</taxon>
        <taxon>Spiralia</taxon>
        <taxon>Lophotrochozoa</taxon>
        <taxon>Mollusca</taxon>
        <taxon>Bivalvia</taxon>
        <taxon>Autobranchia</taxon>
        <taxon>Heteroconchia</taxon>
        <taxon>Euheterodonta</taxon>
        <taxon>Imparidentia</taxon>
        <taxon>Neoheterodontei</taxon>
        <taxon>Myida</taxon>
        <taxon>Dreissenoidea</taxon>
        <taxon>Dreissenidae</taxon>
        <taxon>Dreissena</taxon>
    </lineage>
</organism>
<feature type="domain" description="RRM Nup35-type" evidence="11">
    <location>
        <begin position="194"/>
        <end position="274"/>
    </location>
</feature>
<dbReference type="CDD" id="cd12722">
    <property type="entry name" value="RRM_Nup53"/>
    <property type="match status" value="1"/>
</dbReference>
<keyword evidence="5 9" id="KW-0653">Protein transport</keyword>
<feature type="compositionally biased region" description="Low complexity" evidence="10">
    <location>
        <begin position="15"/>
        <end position="34"/>
    </location>
</feature>
<reference evidence="12" key="1">
    <citation type="journal article" date="2019" name="bioRxiv">
        <title>The Genome of the Zebra Mussel, Dreissena polymorpha: A Resource for Invasive Species Research.</title>
        <authorList>
            <person name="McCartney M.A."/>
            <person name="Auch B."/>
            <person name="Kono T."/>
            <person name="Mallez S."/>
            <person name="Zhang Y."/>
            <person name="Obille A."/>
            <person name="Becker A."/>
            <person name="Abrahante J.E."/>
            <person name="Garbe J."/>
            <person name="Badalamenti J.P."/>
            <person name="Herman A."/>
            <person name="Mangelson H."/>
            <person name="Liachko I."/>
            <person name="Sullivan S."/>
            <person name="Sone E.D."/>
            <person name="Koren S."/>
            <person name="Silverstein K.A.T."/>
            <person name="Beckman K.B."/>
            <person name="Gohl D.M."/>
        </authorList>
    </citation>
    <scope>NUCLEOTIDE SEQUENCE</scope>
    <source>
        <strain evidence="12">Duluth1</strain>
        <tissue evidence="12">Whole animal</tissue>
    </source>
</reference>
<evidence type="ECO:0000313" key="12">
    <source>
        <dbReference type="EMBL" id="KAH3894218.1"/>
    </source>
</evidence>
<dbReference type="AlphaFoldDB" id="A0A9D4NGJ3"/>
<feature type="region of interest" description="Disordered" evidence="10">
    <location>
        <begin position="1"/>
        <end position="144"/>
    </location>
</feature>
<dbReference type="InterPro" id="IPR007846">
    <property type="entry name" value="RRM_NUP35_dom"/>
</dbReference>
<dbReference type="SUPFAM" id="SSF54928">
    <property type="entry name" value="RNA-binding domain, RBD"/>
    <property type="match status" value="1"/>
</dbReference>
<evidence type="ECO:0000256" key="5">
    <source>
        <dbReference type="ARBA" id="ARBA00022927"/>
    </source>
</evidence>
<gene>
    <name evidence="12" type="ORF">DPMN_018374</name>
</gene>
<comment type="function">
    <text evidence="9">Functions as a component of the nuclear pore complex (NPC).</text>
</comment>
<dbReference type="GO" id="GO:0005543">
    <property type="term" value="F:phospholipid binding"/>
    <property type="evidence" value="ECO:0007669"/>
    <property type="project" value="TreeGrafter"/>
</dbReference>
<dbReference type="GO" id="GO:0031965">
    <property type="term" value="C:nuclear membrane"/>
    <property type="evidence" value="ECO:0007669"/>
    <property type="project" value="InterPro"/>
</dbReference>
<evidence type="ECO:0000256" key="7">
    <source>
        <dbReference type="ARBA" id="ARBA00023132"/>
    </source>
</evidence>
<evidence type="ECO:0000256" key="3">
    <source>
        <dbReference type="ARBA" id="ARBA00022448"/>
    </source>
</evidence>
<dbReference type="FunFam" id="3.30.70.330:FF:000095">
    <property type="entry name" value="Putative Nucleoporin NUP53"/>
    <property type="match status" value="1"/>
</dbReference>
<evidence type="ECO:0000256" key="10">
    <source>
        <dbReference type="SAM" id="MobiDB-lite"/>
    </source>
</evidence>
<evidence type="ECO:0000256" key="4">
    <source>
        <dbReference type="ARBA" id="ARBA00022816"/>
    </source>
</evidence>
<keyword evidence="8 9" id="KW-0539">Nucleus</keyword>
<dbReference type="GO" id="GO:0017056">
    <property type="term" value="F:structural constituent of nuclear pore"/>
    <property type="evidence" value="ECO:0007669"/>
    <property type="project" value="InterPro"/>
</dbReference>
<name>A0A9D4NGJ3_DREPO</name>
<keyword evidence="3 9" id="KW-0813">Transport</keyword>
<dbReference type="PROSITE" id="PS51472">
    <property type="entry name" value="RRM_NUP35"/>
    <property type="match status" value="1"/>
</dbReference>
<dbReference type="GO" id="GO:0006607">
    <property type="term" value="P:NLS-bearing protein import into nucleus"/>
    <property type="evidence" value="ECO:0007669"/>
    <property type="project" value="TreeGrafter"/>
</dbReference>
<dbReference type="PANTHER" id="PTHR21527:SF6">
    <property type="entry name" value="NUCLEOPORIN NUP35"/>
    <property type="match status" value="1"/>
</dbReference>
<dbReference type="GO" id="GO:0051028">
    <property type="term" value="P:mRNA transport"/>
    <property type="evidence" value="ECO:0007669"/>
    <property type="project" value="UniProtKB-UniRule"/>
</dbReference>
<evidence type="ECO:0000313" key="13">
    <source>
        <dbReference type="Proteomes" id="UP000828390"/>
    </source>
</evidence>
<dbReference type="OrthoDB" id="3365060at2759"/>
<evidence type="ECO:0000259" key="11">
    <source>
        <dbReference type="PROSITE" id="PS51472"/>
    </source>
</evidence>
<dbReference type="GO" id="GO:0003676">
    <property type="term" value="F:nucleic acid binding"/>
    <property type="evidence" value="ECO:0007669"/>
    <property type="project" value="InterPro"/>
</dbReference>
<dbReference type="Pfam" id="PF05172">
    <property type="entry name" value="RRM_Nup35"/>
    <property type="match status" value="1"/>
</dbReference>
<dbReference type="GO" id="GO:0006999">
    <property type="term" value="P:nuclear pore organization"/>
    <property type="evidence" value="ECO:0007669"/>
    <property type="project" value="TreeGrafter"/>
</dbReference>
<dbReference type="InterPro" id="IPR017389">
    <property type="entry name" value="Nucleoporin_NUP53"/>
</dbReference>
<keyword evidence="7 9" id="KW-0906">Nuclear pore complex</keyword>
<feature type="compositionally biased region" description="Polar residues" evidence="10">
    <location>
        <begin position="52"/>
        <end position="93"/>
    </location>
</feature>
<protein>
    <recommendedName>
        <fullName evidence="9">Nucleoporin NUP53</fullName>
    </recommendedName>
</protein>
<evidence type="ECO:0000256" key="6">
    <source>
        <dbReference type="ARBA" id="ARBA00023010"/>
    </source>
</evidence>
<dbReference type="InterPro" id="IPR035979">
    <property type="entry name" value="RBD_domain_sf"/>
</dbReference>
<evidence type="ECO:0000256" key="1">
    <source>
        <dbReference type="ARBA" id="ARBA00004567"/>
    </source>
</evidence>
<dbReference type="PIRSF" id="PIRSF038119">
    <property type="entry name" value="Nucleoporin_NUP53"/>
    <property type="match status" value="1"/>
</dbReference>
<dbReference type="GO" id="GO:0044615">
    <property type="term" value="C:nuclear pore nuclear basket"/>
    <property type="evidence" value="ECO:0007669"/>
    <property type="project" value="TreeGrafter"/>
</dbReference>
<proteinExistence type="inferred from homology"/>
<comment type="similarity">
    <text evidence="2 9">Belongs to the Nup35 family.</text>
</comment>
<keyword evidence="6 9" id="KW-0811">Translocation</keyword>
<keyword evidence="4 9" id="KW-0509">mRNA transport</keyword>
<evidence type="ECO:0000256" key="8">
    <source>
        <dbReference type="ARBA" id="ARBA00023242"/>
    </source>
</evidence>
<sequence>MSQSPDPFGHHGIEPMAMGSTPTSPTSPMPGHSSQYLPSYLLGDSMSHGVSPVSSRLWVSSGNSPPRSSLHRASSLTSPNTSLAHYSTPSRFESSVRVKEKAGAPPIKSLLQTTSPSHSSVSSPFSTPSQYPARSGGLSTPAPPTTGLSHGLYDTMYVTPGDSSHGMTSSRIAMSPAQMDPFYTQGESLTSDDVLDETWITVFGFPPAAASYILQQFSQYGNILRHVLTPEGNWMHIHYQSKIQAKKALSKNGKVLGNNIMVGVNSCIDKKVMFGDKENIGFSGTSSLTSTPGLGNVTSPAPSGLKNTPIRSLAASYKAARSENEVVQSSQAPRKNTGFVSKAMEYMFGW</sequence>
<accession>A0A9D4NGJ3</accession>